<evidence type="ECO:0000313" key="1">
    <source>
        <dbReference type="EMBL" id="MCU7380842.1"/>
    </source>
</evidence>
<gene>
    <name evidence="1" type="ORF">OBO34_21240</name>
</gene>
<dbReference type="AlphaFoldDB" id="A0A9J6QZG6"/>
<accession>A0A9J6QZG6</accession>
<organism evidence="1 2">
    <name type="scientific">Hominibacterium faecale</name>
    <dbReference type="NCBI Taxonomy" id="2839743"/>
    <lineage>
        <taxon>Bacteria</taxon>
        <taxon>Bacillati</taxon>
        <taxon>Bacillota</taxon>
        <taxon>Clostridia</taxon>
        <taxon>Peptostreptococcales</taxon>
        <taxon>Anaerovoracaceae</taxon>
        <taxon>Hominibacterium</taxon>
    </lineage>
</organism>
<dbReference type="RefSeq" id="WP_269478837.1">
    <property type="nucleotide sequence ID" value="NZ_JAOSHN010000014.1"/>
</dbReference>
<protein>
    <submittedName>
        <fullName evidence="1">Phage capsid protein</fullName>
    </submittedName>
</protein>
<comment type="caution">
    <text evidence="1">The sequence shown here is derived from an EMBL/GenBank/DDBJ whole genome shotgun (WGS) entry which is preliminary data.</text>
</comment>
<proteinExistence type="predicted"/>
<sequence length="456" mass="51561">MLEKLKSFWEGIKQMFTMTDIKRIAGRDVALSETMIEHIEEWSAMFAGKANWTDKAPSLRIEAGICREFADITINEMEATVDNETLDELFKSCIENLNENLQDGLALGSFIIKPFSGGGVEYVGADKFIPIAFDDKGSLRDCIFIQHKQLRETKHVFRTERHTLTDAGLRISNKAYSSSSKTSLGIEVPLTAVEGWEGYPEEVTYPGMDKMDFGFYRNPTKNRIDGSPCGVSIFDSAKKLIKKADIQGARVDWEFESGERAVHVDERALKKSNRTGMPTMGRLNQRLYRGLNLEQNQGELLKEYSPQLRNDGFLAGLESYFRRIEFAVGLAYGDLSNVQYVDKTATEIKTAKERKYNRVSAIQTNLKKCLEGLVDALAFYNAMYTTSYTLTCNFNDSILTDEETERNQDRQDVAMGVMRLEEYRAKWYGEDLETAAANLPEQTNPVLDNLPMGPVG</sequence>
<evidence type="ECO:0000313" key="2">
    <source>
        <dbReference type="Proteomes" id="UP001065549"/>
    </source>
</evidence>
<name>A0A9J6QZG6_9FIRM</name>
<dbReference type="EMBL" id="JAOSHN010000014">
    <property type="protein sequence ID" value="MCU7380842.1"/>
    <property type="molecule type" value="Genomic_DNA"/>
</dbReference>
<keyword evidence="2" id="KW-1185">Reference proteome</keyword>
<dbReference type="Proteomes" id="UP001065549">
    <property type="component" value="Unassembled WGS sequence"/>
</dbReference>
<reference evidence="1" key="1">
    <citation type="submission" date="2022-09" db="EMBL/GenBank/DDBJ databases">
        <title>Culturomic study of gut microbiota in children with autism spectrum disorder.</title>
        <authorList>
            <person name="Efimov B.A."/>
            <person name="Chaplin A.V."/>
            <person name="Sokolova S.R."/>
            <person name="Pikina A.P."/>
            <person name="Korzhanova M."/>
            <person name="Belova V."/>
            <person name="Korostin D."/>
        </authorList>
    </citation>
    <scope>NUCLEOTIDE SEQUENCE</scope>
    <source>
        <strain evidence="1">ASD5510</strain>
    </source>
</reference>